<evidence type="ECO:0000313" key="2">
    <source>
        <dbReference type="EMBL" id="RKF17727.1"/>
    </source>
</evidence>
<reference evidence="2 3" key="1">
    <citation type="submission" date="2018-09" db="EMBL/GenBank/DDBJ databases">
        <title>Altererythrobacter spongiae sp. nov., isolated from a marine sponge.</title>
        <authorList>
            <person name="Zhuang L."/>
            <person name="Luo L."/>
        </authorList>
    </citation>
    <scope>NUCLEOTIDE SEQUENCE [LARGE SCALE GENOMIC DNA]</scope>
    <source>
        <strain evidence="2 3">HN-Y73</strain>
    </source>
</reference>
<dbReference type="Gene3D" id="3.40.50.300">
    <property type="entry name" value="P-loop containing nucleotide triphosphate hydrolases"/>
    <property type="match status" value="1"/>
</dbReference>
<dbReference type="Proteomes" id="UP000284395">
    <property type="component" value="Unassembled WGS sequence"/>
</dbReference>
<dbReference type="OrthoDB" id="9781481at2"/>
<dbReference type="Pfam" id="PF07728">
    <property type="entry name" value="AAA_5"/>
    <property type="match status" value="1"/>
</dbReference>
<evidence type="ECO:0000313" key="3">
    <source>
        <dbReference type="Proteomes" id="UP000284395"/>
    </source>
</evidence>
<dbReference type="GO" id="GO:0005524">
    <property type="term" value="F:ATP binding"/>
    <property type="evidence" value="ECO:0007669"/>
    <property type="project" value="InterPro"/>
</dbReference>
<dbReference type="SUPFAM" id="SSF52540">
    <property type="entry name" value="P-loop containing nucleoside triphosphate hydrolases"/>
    <property type="match status" value="1"/>
</dbReference>
<dbReference type="GO" id="GO:0016887">
    <property type="term" value="F:ATP hydrolysis activity"/>
    <property type="evidence" value="ECO:0007669"/>
    <property type="project" value="InterPro"/>
</dbReference>
<keyword evidence="3" id="KW-1185">Reference proteome</keyword>
<dbReference type="PANTHER" id="PTHR37291">
    <property type="entry name" value="5-METHYLCYTOSINE-SPECIFIC RESTRICTION ENZYME B"/>
    <property type="match status" value="1"/>
</dbReference>
<proteinExistence type="predicted"/>
<sequence length="461" mass="51301">MARSPIRCRRLWHGRWLQRWPSFSKKRPPEGDDNVDELYDAVRALYADEGAGYCFPPDKLWEYIDPNDLDRTPHALINILKKEDYIVGTGGSTKAITPARKGAPVTEYTFGPSIDRNSLAIVQANRAGATQSTTSPSSQSAATVTANPNGTYPLEQPLQRIVYGCPGSGKSHLVNEEAKKAHFTVRTVFFQETSYYDFVGGLRPQSIYRVTDEPSSYIGSTIDVPGEPVIQYVVQPGAFLKAYRLACDFPDKSVVLIIEELSRAVAAHVMGDVLQLLDRIEDGPETGLSVYDVDARPDIESWLLLNEVQHANVDAGKLRLPANLYIWATMNRADQNARQLDAAFLRRWSKTYVSYLEGSSFDDIPVRYGGQDVAWSVLRNAVNKRLLDAGGIAEDKFVGAYMISARKLTDPNAVFEELWGYLWNDVLKTRAPQIFVDCATLAEVREKWKAGEGSVIGPLSN</sequence>
<dbReference type="PANTHER" id="PTHR37291:SF1">
    <property type="entry name" value="TYPE IV METHYL-DIRECTED RESTRICTION ENZYME ECOKMCRB SUBUNIT"/>
    <property type="match status" value="1"/>
</dbReference>
<dbReference type="InterPro" id="IPR027417">
    <property type="entry name" value="P-loop_NTPase"/>
</dbReference>
<accession>A0A420EAK0</accession>
<dbReference type="AlphaFoldDB" id="A0A420EAK0"/>
<dbReference type="InterPro" id="IPR011704">
    <property type="entry name" value="ATPase_dyneun-rel_AAA"/>
</dbReference>
<name>A0A420EAK0_9SPHN</name>
<protein>
    <recommendedName>
        <fullName evidence="1">ATPase dynein-related AAA domain-containing protein</fullName>
    </recommendedName>
</protein>
<gene>
    <name evidence="2" type="ORF">D6851_15835</name>
</gene>
<organism evidence="2 3">
    <name type="scientific">Altericroceibacterium spongiae</name>
    <dbReference type="NCBI Taxonomy" id="2320269"/>
    <lineage>
        <taxon>Bacteria</taxon>
        <taxon>Pseudomonadati</taxon>
        <taxon>Pseudomonadota</taxon>
        <taxon>Alphaproteobacteria</taxon>
        <taxon>Sphingomonadales</taxon>
        <taxon>Erythrobacteraceae</taxon>
        <taxon>Altericroceibacterium</taxon>
    </lineage>
</organism>
<evidence type="ECO:0000259" key="1">
    <source>
        <dbReference type="Pfam" id="PF07728"/>
    </source>
</evidence>
<feature type="domain" description="ATPase dynein-related AAA" evidence="1">
    <location>
        <begin position="161"/>
        <end position="347"/>
    </location>
</feature>
<dbReference type="InterPro" id="IPR052934">
    <property type="entry name" value="Methyl-DNA_Rec/Restrict_Enz"/>
</dbReference>
<dbReference type="EMBL" id="RAPF01000012">
    <property type="protein sequence ID" value="RKF17727.1"/>
    <property type="molecule type" value="Genomic_DNA"/>
</dbReference>
<comment type="caution">
    <text evidence="2">The sequence shown here is derived from an EMBL/GenBank/DDBJ whole genome shotgun (WGS) entry which is preliminary data.</text>
</comment>